<evidence type="ECO:0000256" key="1">
    <source>
        <dbReference type="SAM" id="MobiDB-lite"/>
    </source>
</evidence>
<feature type="region of interest" description="Disordered" evidence="1">
    <location>
        <begin position="121"/>
        <end position="140"/>
    </location>
</feature>
<proteinExistence type="predicted"/>
<reference evidence="2" key="1">
    <citation type="submission" date="2021-02" db="EMBL/GenBank/DDBJ databases">
        <authorList>
            <person name="Nieuwenhuis M."/>
            <person name="Van De Peppel L.J.J."/>
        </authorList>
    </citation>
    <scope>NUCLEOTIDE SEQUENCE</scope>
    <source>
        <strain evidence="2">D49</strain>
    </source>
</reference>
<dbReference type="Proteomes" id="UP000717328">
    <property type="component" value="Unassembled WGS sequence"/>
</dbReference>
<sequence length="230" mass="25957">MAGCTRIAPRYRTTTLYSPWKGMIPYIVVPVCDDLSNTGTAPTATTALITLDTLTSNSKPNMYAPFANSTIFGIMNWFWTGLLLKSLLEMSKLVNFLKSDAFQKEDLTDFDICKETAKFDQQMEGRPNSNEPSTSATPNNGWVETDVVIEVPDGEKHPDPTTIPRFSIPGLRHCSLLEIIRHTFSNPLCPPLHYTPFKTFWQKNDLSEPERVYDEIFSSDAMIEAHLDLQ</sequence>
<dbReference type="OrthoDB" id="3208495at2759"/>
<gene>
    <name evidence="2" type="ORF">H0H81_004126</name>
</gene>
<name>A0A9P7KI60_9AGAR</name>
<feature type="compositionally biased region" description="Polar residues" evidence="1">
    <location>
        <begin position="127"/>
        <end position="140"/>
    </location>
</feature>
<reference evidence="2" key="2">
    <citation type="submission" date="2021-10" db="EMBL/GenBank/DDBJ databases">
        <title>Phylogenomics reveals ancestral predisposition of the termite-cultivated fungus Termitomyces towards a domesticated lifestyle.</title>
        <authorList>
            <person name="Auxier B."/>
            <person name="Grum-Grzhimaylo A."/>
            <person name="Cardenas M.E."/>
            <person name="Lodge J.D."/>
            <person name="Laessoe T."/>
            <person name="Pedersen O."/>
            <person name="Smith M.E."/>
            <person name="Kuyper T.W."/>
            <person name="Franco-Molano E.A."/>
            <person name="Baroni T.J."/>
            <person name="Aanen D.K."/>
        </authorList>
    </citation>
    <scope>NUCLEOTIDE SEQUENCE</scope>
    <source>
        <strain evidence="2">D49</strain>
    </source>
</reference>
<evidence type="ECO:0000313" key="3">
    <source>
        <dbReference type="Proteomes" id="UP000717328"/>
    </source>
</evidence>
<organism evidence="2 3">
    <name type="scientific">Sphagnurus paluster</name>
    <dbReference type="NCBI Taxonomy" id="117069"/>
    <lineage>
        <taxon>Eukaryota</taxon>
        <taxon>Fungi</taxon>
        <taxon>Dikarya</taxon>
        <taxon>Basidiomycota</taxon>
        <taxon>Agaricomycotina</taxon>
        <taxon>Agaricomycetes</taxon>
        <taxon>Agaricomycetidae</taxon>
        <taxon>Agaricales</taxon>
        <taxon>Tricholomatineae</taxon>
        <taxon>Lyophyllaceae</taxon>
        <taxon>Sphagnurus</taxon>
    </lineage>
</organism>
<protein>
    <submittedName>
        <fullName evidence="2">Uncharacterized protein</fullName>
    </submittedName>
</protein>
<evidence type="ECO:0000313" key="2">
    <source>
        <dbReference type="EMBL" id="KAG5649395.1"/>
    </source>
</evidence>
<keyword evidence="3" id="KW-1185">Reference proteome</keyword>
<dbReference type="EMBL" id="JABCKI010001061">
    <property type="protein sequence ID" value="KAG5649395.1"/>
    <property type="molecule type" value="Genomic_DNA"/>
</dbReference>
<dbReference type="AlphaFoldDB" id="A0A9P7KI60"/>
<comment type="caution">
    <text evidence="2">The sequence shown here is derived from an EMBL/GenBank/DDBJ whole genome shotgun (WGS) entry which is preliminary data.</text>
</comment>
<accession>A0A9P7KI60</accession>